<evidence type="ECO:0000256" key="1">
    <source>
        <dbReference type="SAM" id="MobiDB-lite"/>
    </source>
</evidence>
<reference evidence="2" key="1">
    <citation type="submission" date="2023-03" db="EMBL/GenBank/DDBJ databases">
        <title>Massive genome expansion in bonnet fungi (Mycena s.s.) driven by repeated elements and novel gene families across ecological guilds.</title>
        <authorList>
            <consortium name="Lawrence Berkeley National Laboratory"/>
            <person name="Harder C.B."/>
            <person name="Miyauchi S."/>
            <person name="Viragh M."/>
            <person name="Kuo A."/>
            <person name="Thoen E."/>
            <person name="Andreopoulos B."/>
            <person name="Lu D."/>
            <person name="Skrede I."/>
            <person name="Drula E."/>
            <person name="Henrissat B."/>
            <person name="Morin E."/>
            <person name="Kohler A."/>
            <person name="Barry K."/>
            <person name="LaButti K."/>
            <person name="Morin E."/>
            <person name="Salamov A."/>
            <person name="Lipzen A."/>
            <person name="Mereny Z."/>
            <person name="Hegedus B."/>
            <person name="Baldrian P."/>
            <person name="Stursova M."/>
            <person name="Weitz H."/>
            <person name="Taylor A."/>
            <person name="Grigoriev I.V."/>
            <person name="Nagy L.G."/>
            <person name="Martin F."/>
            <person name="Kauserud H."/>
        </authorList>
    </citation>
    <scope>NUCLEOTIDE SEQUENCE</scope>
    <source>
        <strain evidence="2">CBHHK200</strain>
    </source>
</reference>
<comment type="caution">
    <text evidence="2">The sequence shown here is derived from an EMBL/GenBank/DDBJ whole genome shotgun (WGS) entry which is preliminary data.</text>
</comment>
<dbReference type="EMBL" id="JARJCM010000051">
    <property type="protein sequence ID" value="KAJ7035352.1"/>
    <property type="molecule type" value="Genomic_DNA"/>
</dbReference>
<dbReference type="Proteomes" id="UP001218188">
    <property type="component" value="Unassembled WGS sequence"/>
</dbReference>
<name>A0AAD6T0Y7_9AGAR</name>
<organism evidence="2 3">
    <name type="scientific">Mycena alexandri</name>
    <dbReference type="NCBI Taxonomy" id="1745969"/>
    <lineage>
        <taxon>Eukaryota</taxon>
        <taxon>Fungi</taxon>
        <taxon>Dikarya</taxon>
        <taxon>Basidiomycota</taxon>
        <taxon>Agaricomycotina</taxon>
        <taxon>Agaricomycetes</taxon>
        <taxon>Agaricomycetidae</taxon>
        <taxon>Agaricales</taxon>
        <taxon>Marasmiineae</taxon>
        <taxon>Mycenaceae</taxon>
        <taxon>Mycena</taxon>
    </lineage>
</organism>
<feature type="compositionally biased region" description="Low complexity" evidence="1">
    <location>
        <begin position="220"/>
        <end position="232"/>
    </location>
</feature>
<feature type="region of interest" description="Disordered" evidence="1">
    <location>
        <begin position="211"/>
        <end position="235"/>
    </location>
</feature>
<evidence type="ECO:0000313" key="2">
    <source>
        <dbReference type="EMBL" id="KAJ7035352.1"/>
    </source>
</evidence>
<accession>A0AAD6T0Y7</accession>
<sequence length="322" mass="35469">MRARQHVIITRNGCPVFVRYPVNVLLQANDHGIISNLPDKSDKVAGFKSSTWKYRTRSTLGVDSLQQSETMLRNHNEAAARTAQRLSKDVENAGRLRVGCAYAKSAFPDPHVSDLAALWPKNVTPPRTGLLLHAGTRYFWAVKHRRLGVQPPALFVAPPPKTPRPAKGKQCARALPRVEEIIPAGIREADYVRDDEDIDMSLFWDTVNPDPIDPNGCPGPSSHPDTTASSSSGNGLMRIQEPVFMGFPLSQLCLPNTFNVSNLQADAQLMLSFFEHHPEASKTNFFVCLPWYHAQGVQALPGQVVKIQGEHIGELEEGGVAV</sequence>
<gene>
    <name evidence="2" type="ORF">C8F04DRAFT_1233776</name>
</gene>
<keyword evidence="3" id="KW-1185">Reference proteome</keyword>
<protein>
    <submittedName>
        <fullName evidence="2">Uncharacterized protein</fullName>
    </submittedName>
</protein>
<dbReference type="AlphaFoldDB" id="A0AAD6T0Y7"/>
<evidence type="ECO:0000313" key="3">
    <source>
        <dbReference type="Proteomes" id="UP001218188"/>
    </source>
</evidence>
<proteinExistence type="predicted"/>